<dbReference type="AlphaFoldDB" id="A0A8H6J079"/>
<evidence type="ECO:0000256" key="1">
    <source>
        <dbReference type="SAM" id="MobiDB-lite"/>
    </source>
</evidence>
<reference evidence="2 3" key="1">
    <citation type="journal article" date="2020" name="Phytopathology">
        <title>Genome Sequence Resources of Colletotrichum truncatum, C. plurivorum, C. musicola, and C. sojae: Four Species Pathogenic to Soybean (Glycine max).</title>
        <authorList>
            <person name="Rogerio F."/>
            <person name="Boufleur T.R."/>
            <person name="Ciampi-Guillardi M."/>
            <person name="Sukno S.A."/>
            <person name="Thon M.R."/>
            <person name="Massola Junior N.S."/>
            <person name="Baroncelli R."/>
        </authorList>
    </citation>
    <scope>NUCLEOTIDE SEQUENCE [LARGE SCALE GENOMIC DNA]</scope>
    <source>
        <strain evidence="2 3">LFN0009</strain>
    </source>
</reference>
<keyword evidence="3" id="KW-1185">Reference proteome</keyword>
<protein>
    <submittedName>
        <fullName evidence="2">Uncharacterized protein</fullName>
    </submittedName>
</protein>
<sequence length="145" mass="16068">MRSRSRNKRQGPANIPDGRPGQGQQRLRSGPASFRFRGERPLGFSSMLMWHGLSSISHPSLAIGTSNMQTQQSRQPLAQQALAWRTPDRLTFLTIIENETDQSVASWTSRKLQLLHTTASDGPSASRKCVSCDVTRSNGRRLAPP</sequence>
<accession>A0A8H6J079</accession>
<organism evidence="2 3">
    <name type="scientific">Colletotrichum sojae</name>
    <dbReference type="NCBI Taxonomy" id="2175907"/>
    <lineage>
        <taxon>Eukaryota</taxon>
        <taxon>Fungi</taxon>
        <taxon>Dikarya</taxon>
        <taxon>Ascomycota</taxon>
        <taxon>Pezizomycotina</taxon>
        <taxon>Sordariomycetes</taxon>
        <taxon>Hypocreomycetidae</taxon>
        <taxon>Glomerellales</taxon>
        <taxon>Glomerellaceae</taxon>
        <taxon>Colletotrichum</taxon>
        <taxon>Colletotrichum orchidearum species complex</taxon>
    </lineage>
</organism>
<evidence type="ECO:0000313" key="2">
    <source>
        <dbReference type="EMBL" id="KAF6803738.1"/>
    </source>
</evidence>
<feature type="region of interest" description="Disordered" evidence="1">
    <location>
        <begin position="1"/>
        <end position="34"/>
    </location>
</feature>
<proteinExistence type="predicted"/>
<gene>
    <name evidence="2" type="ORF">CSOJ01_10697</name>
</gene>
<evidence type="ECO:0000313" key="3">
    <source>
        <dbReference type="Proteomes" id="UP000652219"/>
    </source>
</evidence>
<dbReference type="EMBL" id="WIGN01000229">
    <property type="protein sequence ID" value="KAF6803738.1"/>
    <property type="molecule type" value="Genomic_DNA"/>
</dbReference>
<dbReference type="Proteomes" id="UP000652219">
    <property type="component" value="Unassembled WGS sequence"/>
</dbReference>
<comment type="caution">
    <text evidence="2">The sequence shown here is derived from an EMBL/GenBank/DDBJ whole genome shotgun (WGS) entry which is preliminary data.</text>
</comment>
<name>A0A8H6J079_9PEZI</name>